<dbReference type="GO" id="GO:0005737">
    <property type="term" value="C:cytoplasm"/>
    <property type="evidence" value="ECO:0007669"/>
    <property type="project" value="UniProtKB-SubCell"/>
</dbReference>
<comment type="similarity">
    <text evidence="1 13">Belongs to the class-II aminoacyl-tRNA synthetase family.</text>
</comment>
<keyword evidence="11 13" id="KW-0030">Aminoacyl-tRNA synthetase</keyword>
<sequence>MINVTLLDRTQQYENEISGFELLKGSEFKNKAIALKVNGNLCDLSCAINYDAKVEVITVQDQEGLDILRHDAAHIMAQAVKELFPEVQITIGPTIEDGFYYDFALELGKSFSSEDLVTIERKMQEIIKSNYKFIREIWTREDAINFFQGRGENYKVEIISNIPESEKLTVYRQGSFVDLCRGPHSPSTGRVKAFKLMKVAGAYWRGDSNKPMLQRIYGTAWRDKNELQEYLTRLEEAEKRDHRKIAKDMDLFHIQDEAKGQVFWHENGLVLYHVIESYIRKKLRKNGYNEVKTPILASKELWEKSGHWDKFRENMFIINEDQEKQMAIKPMNCPLHIQIFNQKTRSYRDLPMRIAEFGTCHRNESSGSLHGLMRVLGFTQDDAHIFCTEEQITEETKKFCILLKEVYEDFGFKDISIKFSDRPSIRAGSDEVWDKAEAALLCAAEDTGLDYTLNPGEGAFYGPKLEFVLKDTIGRDWQCGTLQVDFVLPQRLDASYIGTDGQKHHPVMIHRAILGTLERFIGILIEHYAGKFPLWLAPVQLVIATITHECNEYALEIEQRLKQKGVGVEVDLTNEKINYKIRLHSLKKVPILWIIGKNEVLKKEVSIRYLGKIDQISSSADEAIQSLSELVICK</sequence>
<dbReference type="InterPro" id="IPR018163">
    <property type="entry name" value="Thr/Ala-tRNA-synth_IIc_edit"/>
</dbReference>
<gene>
    <name evidence="13 16" type="primary">thrS</name>
    <name evidence="16" type="ORF">sL5_04880</name>
</gene>
<keyword evidence="2 13" id="KW-0963">Cytoplasm</keyword>
<keyword evidence="6 13" id="KW-0547">Nucleotide-binding</keyword>
<dbReference type="InterPro" id="IPR006195">
    <property type="entry name" value="aa-tRNA-synth_II"/>
</dbReference>
<dbReference type="GO" id="GO:0004829">
    <property type="term" value="F:threonine-tRNA ligase activity"/>
    <property type="evidence" value="ECO:0007669"/>
    <property type="project" value="UniProtKB-UniRule"/>
</dbReference>
<keyword evidence="8 13" id="KW-0067">ATP-binding</keyword>
<evidence type="ECO:0000256" key="9">
    <source>
        <dbReference type="ARBA" id="ARBA00022884"/>
    </source>
</evidence>
<keyword evidence="4 13" id="KW-0436">Ligase</keyword>
<evidence type="ECO:0000256" key="1">
    <source>
        <dbReference type="ARBA" id="ARBA00008226"/>
    </source>
</evidence>
<keyword evidence="5 13" id="KW-0479">Metal-binding</keyword>
<feature type="domain" description="Aminoacyl-transfer RNA synthetases class-II family profile" evidence="14">
    <location>
        <begin position="241"/>
        <end position="533"/>
    </location>
</feature>
<dbReference type="CDD" id="cd00771">
    <property type="entry name" value="ThrRS_core"/>
    <property type="match status" value="1"/>
</dbReference>
<comment type="catalytic activity">
    <reaction evidence="12 13">
        <text>tRNA(Thr) + L-threonine + ATP = L-threonyl-tRNA(Thr) + AMP + diphosphate + H(+)</text>
        <dbReference type="Rhea" id="RHEA:24624"/>
        <dbReference type="Rhea" id="RHEA-COMP:9670"/>
        <dbReference type="Rhea" id="RHEA-COMP:9704"/>
        <dbReference type="ChEBI" id="CHEBI:15378"/>
        <dbReference type="ChEBI" id="CHEBI:30616"/>
        <dbReference type="ChEBI" id="CHEBI:33019"/>
        <dbReference type="ChEBI" id="CHEBI:57926"/>
        <dbReference type="ChEBI" id="CHEBI:78442"/>
        <dbReference type="ChEBI" id="CHEBI:78534"/>
        <dbReference type="ChEBI" id="CHEBI:456215"/>
        <dbReference type="EC" id="6.1.1.3"/>
    </reaction>
</comment>
<feature type="binding site" evidence="13">
    <location>
        <position position="510"/>
    </location>
    <ligand>
        <name>Zn(2+)</name>
        <dbReference type="ChEBI" id="CHEBI:29105"/>
        <note>catalytic</note>
    </ligand>
</feature>
<dbReference type="SUPFAM" id="SSF55186">
    <property type="entry name" value="ThrRS/AlaRS common domain"/>
    <property type="match status" value="1"/>
</dbReference>
<accession>A0A8J3MP30</accession>
<keyword evidence="10 13" id="KW-0648">Protein biosynthesis</keyword>
<comment type="subcellular location">
    <subcellularLocation>
        <location evidence="13">Cytoplasm</location>
    </subcellularLocation>
</comment>
<keyword evidence="3 13" id="KW-0820">tRNA-binding</keyword>
<evidence type="ECO:0000256" key="10">
    <source>
        <dbReference type="ARBA" id="ARBA00022917"/>
    </source>
</evidence>
<dbReference type="Pfam" id="PF07973">
    <property type="entry name" value="tRNA_SAD"/>
    <property type="match status" value="1"/>
</dbReference>
<reference evidence="16 17" key="1">
    <citation type="journal article" date="2021" name="Microb. Ecol.">
        <title>Candidatus Mesenet longicola: Novel Endosymbionts of Brontispa longissima that Induce Cytoplasmic Incompatibility.</title>
        <authorList>
            <person name="Takano S."/>
            <person name="Gotoh Y."/>
            <person name="Hayashi T."/>
        </authorList>
    </citation>
    <scope>NUCLEOTIDE SEQUENCE [LARGE SCALE GENOMIC DNA]</scope>
    <source>
        <strain evidence="16">L5</strain>
    </source>
</reference>
<feature type="binding site" evidence="13">
    <location>
        <position position="333"/>
    </location>
    <ligand>
        <name>Zn(2+)</name>
        <dbReference type="ChEBI" id="CHEBI:29105"/>
        <note>catalytic</note>
    </ligand>
</feature>
<dbReference type="CDD" id="cd01667">
    <property type="entry name" value="TGS_ThrRS"/>
    <property type="match status" value="1"/>
</dbReference>
<dbReference type="PANTHER" id="PTHR11451">
    <property type="entry name" value="THREONINE-TRNA LIGASE"/>
    <property type="match status" value="1"/>
</dbReference>
<dbReference type="Pfam" id="PF03129">
    <property type="entry name" value="HGTP_anticodon"/>
    <property type="match status" value="1"/>
</dbReference>
<dbReference type="Gene3D" id="3.30.54.20">
    <property type="match status" value="1"/>
</dbReference>
<evidence type="ECO:0000256" key="4">
    <source>
        <dbReference type="ARBA" id="ARBA00022598"/>
    </source>
</evidence>
<organism evidence="16 17">
    <name type="scientific">Candidatus Mesenet longicola</name>
    <dbReference type="NCBI Taxonomy" id="1892558"/>
    <lineage>
        <taxon>Bacteria</taxon>
        <taxon>Pseudomonadati</taxon>
        <taxon>Pseudomonadota</taxon>
        <taxon>Alphaproteobacteria</taxon>
        <taxon>Rickettsiales</taxon>
        <taxon>Anaplasmataceae</taxon>
        <taxon>Candidatus Mesenet</taxon>
    </lineage>
</organism>
<evidence type="ECO:0000256" key="5">
    <source>
        <dbReference type="ARBA" id="ARBA00022723"/>
    </source>
</evidence>
<keyword evidence="17" id="KW-1185">Reference proteome</keyword>
<proteinExistence type="inferred from homology"/>
<dbReference type="InterPro" id="IPR036621">
    <property type="entry name" value="Anticodon-bd_dom_sf"/>
</dbReference>
<dbReference type="NCBIfam" id="TIGR00418">
    <property type="entry name" value="thrS"/>
    <property type="match status" value="1"/>
</dbReference>
<evidence type="ECO:0000259" key="14">
    <source>
        <dbReference type="PROSITE" id="PS50862"/>
    </source>
</evidence>
<dbReference type="GO" id="GO:0000049">
    <property type="term" value="F:tRNA binding"/>
    <property type="evidence" value="ECO:0007669"/>
    <property type="project" value="UniProtKB-KW"/>
</dbReference>
<comment type="subunit">
    <text evidence="13">Homodimer.</text>
</comment>
<dbReference type="GO" id="GO:0046872">
    <property type="term" value="F:metal ion binding"/>
    <property type="evidence" value="ECO:0007669"/>
    <property type="project" value="UniProtKB-KW"/>
</dbReference>
<comment type="caution">
    <text evidence="13">Lacks conserved residue(s) required for the propagation of feature annotation.</text>
</comment>
<dbReference type="GO" id="GO:0006435">
    <property type="term" value="P:threonyl-tRNA aminoacylation"/>
    <property type="evidence" value="ECO:0007669"/>
    <property type="project" value="UniProtKB-UniRule"/>
</dbReference>
<dbReference type="InterPro" id="IPR012675">
    <property type="entry name" value="Beta-grasp_dom_sf"/>
</dbReference>
<evidence type="ECO:0000256" key="13">
    <source>
        <dbReference type="HAMAP-Rule" id="MF_00184"/>
    </source>
</evidence>
<dbReference type="InterPro" id="IPR045864">
    <property type="entry name" value="aa-tRNA-synth_II/BPL/LPL"/>
</dbReference>
<keyword evidence="9 13" id="KW-0694">RNA-binding</keyword>
<dbReference type="PROSITE" id="PS50862">
    <property type="entry name" value="AA_TRNA_LIGASE_II"/>
    <property type="match status" value="1"/>
</dbReference>
<evidence type="ECO:0000256" key="6">
    <source>
        <dbReference type="ARBA" id="ARBA00022741"/>
    </source>
</evidence>
<dbReference type="InterPro" id="IPR004154">
    <property type="entry name" value="Anticodon-bd"/>
</dbReference>
<dbReference type="PANTHER" id="PTHR11451:SF44">
    <property type="entry name" value="THREONINE--TRNA LIGASE, CHLOROPLASTIC_MITOCHONDRIAL 2"/>
    <property type="match status" value="1"/>
</dbReference>
<dbReference type="InterPro" id="IPR002320">
    <property type="entry name" value="Thr-tRNA-ligase_IIa"/>
</dbReference>
<dbReference type="EMBL" id="BNGU01000016">
    <property type="protein sequence ID" value="GHM59495.1"/>
    <property type="molecule type" value="Genomic_DNA"/>
</dbReference>
<comment type="caution">
    <text evidence="16">The sequence shown here is derived from an EMBL/GenBank/DDBJ whole genome shotgun (WGS) entry which is preliminary data.</text>
</comment>
<evidence type="ECO:0000259" key="15">
    <source>
        <dbReference type="PROSITE" id="PS51880"/>
    </source>
</evidence>
<dbReference type="PROSITE" id="PS51880">
    <property type="entry name" value="TGS"/>
    <property type="match status" value="1"/>
</dbReference>
<evidence type="ECO:0000256" key="3">
    <source>
        <dbReference type="ARBA" id="ARBA00022555"/>
    </source>
</evidence>
<dbReference type="Pfam" id="PF00587">
    <property type="entry name" value="tRNA-synt_2b"/>
    <property type="match status" value="1"/>
</dbReference>
<keyword evidence="7 13" id="KW-0862">Zinc</keyword>
<comment type="cofactor">
    <cofactor evidence="13">
        <name>Zn(2+)</name>
        <dbReference type="ChEBI" id="CHEBI:29105"/>
    </cofactor>
    <text evidence="13">Binds 1 zinc ion per subunit.</text>
</comment>
<dbReference type="SMART" id="SM00863">
    <property type="entry name" value="tRNA_SAD"/>
    <property type="match status" value="1"/>
</dbReference>
<dbReference type="InterPro" id="IPR002314">
    <property type="entry name" value="aa-tRNA-synt_IIb"/>
</dbReference>
<feature type="binding site" evidence="13">
    <location>
        <position position="384"/>
    </location>
    <ligand>
        <name>Zn(2+)</name>
        <dbReference type="ChEBI" id="CHEBI:29105"/>
        <note>catalytic</note>
    </ligand>
</feature>
<feature type="domain" description="TGS" evidence="15">
    <location>
        <begin position="1"/>
        <end position="58"/>
    </location>
</feature>
<dbReference type="AlphaFoldDB" id="A0A8J3MP30"/>
<evidence type="ECO:0000256" key="2">
    <source>
        <dbReference type="ARBA" id="ARBA00022490"/>
    </source>
</evidence>
<dbReference type="FunFam" id="3.30.54.20:FF:000002">
    <property type="entry name" value="Threonine--tRNA ligase"/>
    <property type="match status" value="1"/>
</dbReference>
<dbReference type="Gene3D" id="3.30.980.10">
    <property type="entry name" value="Threonyl-trna Synthetase, Chain A, domain 2"/>
    <property type="match status" value="1"/>
</dbReference>
<dbReference type="CDD" id="cd00860">
    <property type="entry name" value="ThrRS_anticodon"/>
    <property type="match status" value="1"/>
</dbReference>
<dbReference type="Gene3D" id="3.40.50.800">
    <property type="entry name" value="Anticodon-binding domain"/>
    <property type="match status" value="1"/>
</dbReference>
<evidence type="ECO:0000256" key="11">
    <source>
        <dbReference type="ARBA" id="ARBA00023146"/>
    </source>
</evidence>
<dbReference type="InterPro" id="IPR012947">
    <property type="entry name" value="tRNA_SAD"/>
</dbReference>
<dbReference type="Gene3D" id="3.30.930.10">
    <property type="entry name" value="Bira Bifunctional Protein, Domain 2"/>
    <property type="match status" value="1"/>
</dbReference>
<dbReference type="FunFam" id="3.30.930.10:FF:000002">
    <property type="entry name" value="Threonine--tRNA ligase"/>
    <property type="match status" value="1"/>
</dbReference>
<evidence type="ECO:0000313" key="17">
    <source>
        <dbReference type="Proteomes" id="UP000637906"/>
    </source>
</evidence>
<evidence type="ECO:0000256" key="12">
    <source>
        <dbReference type="ARBA" id="ARBA00049515"/>
    </source>
</evidence>
<evidence type="ECO:0000256" key="7">
    <source>
        <dbReference type="ARBA" id="ARBA00022833"/>
    </source>
</evidence>
<dbReference type="SUPFAM" id="SSF55681">
    <property type="entry name" value="Class II aaRS and biotin synthetases"/>
    <property type="match status" value="1"/>
</dbReference>
<dbReference type="SUPFAM" id="SSF52954">
    <property type="entry name" value="Class II aaRS ABD-related"/>
    <property type="match status" value="1"/>
</dbReference>
<dbReference type="Gene3D" id="3.10.20.30">
    <property type="match status" value="1"/>
</dbReference>
<dbReference type="EC" id="6.1.1.3" evidence="13"/>
<dbReference type="Proteomes" id="UP000637906">
    <property type="component" value="Unassembled WGS sequence"/>
</dbReference>
<name>A0A8J3MP30_9RICK</name>
<dbReference type="InterPro" id="IPR004095">
    <property type="entry name" value="TGS"/>
</dbReference>
<dbReference type="GO" id="GO:0005524">
    <property type="term" value="F:ATP binding"/>
    <property type="evidence" value="ECO:0007669"/>
    <property type="project" value="UniProtKB-UniRule"/>
</dbReference>
<protein>
    <recommendedName>
        <fullName evidence="13">Threonine--tRNA ligase</fullName>
        <ecNumber evidence="13">6.1.1.3</ecNumber>
    </recommendedName>
    <alternativeName>
        <fullName evidence="13">Threonyl-tRNA synthetase</fullName>
        <shortName evidence="13">ThrRS</shortName>
    </alternativeName>
</protein>
<dbReference type="PRINTS" id="PR01047">
    <property type="entry name" value="TRNASYNTHTHR"/>
</dbReference>
<evidence type="ECO:0000313" key="16">
    <source>
        <dbReference type="EMBL" id="GHM59495.1"/>
    </source>
</evidence>
<dbReference type="InterPro" id="IPR033728">
    <property type="entry name" value="ThrRS_core"/>
</dbReference>
<dbReference type="FunFam" id="3.30.980.10:FF:000005">
    <property type="entry name" value="Threonyl-tRNA synthetase, mitochondrial"/>
    <property type="match status" value="1"/>
</dbReference>
<evidence type="ECO:0000256" key="8">
    <source>
        <dbReference type="ARBA" id="ARBA00022840"/>
    </source>
</evidence>
<dbReference type="InterPro" id="IPR047246">
    <property type="entry name" value="ThrRS_anticodon"/>
</dbReference>
<dbReference type="HAMAP" id="MF_00184">
    <property type="entry name" value="Thr_tRNA_synth"/>
    <property type="match status" value="1"/>
</dbReference>